<evidence type="ECO:0000256" key="4">
    <source>
        <dbReference type="ARBA" id="ARBA00022692"/>
    </source>
</evidence>
<dbReference type="InterPro" id="IPR023214">
    <property type="entry name" value="HAD_sf"/>
</dbReference>
<dbReference type="InterPro" id="IPR001757">
    <property type="entry name" value="P_typ_ATPase"/>
</dbReference>
<dbReference type="Pfam" id="PF00690">
    <property type="entry name" value="Cation_ATPase_N"/>
    <property type="match status" value="1"/>
</dbReference>
<dbReference type="GO" id="GO:0012505">
    <property type="term" value="C:endomembrane system"/>
    <property type="evidence" value="ECO:0007669"/>
    <property type="project" value="UniProtKB-SubCell"/>
</dbReference>
<evidence type="ECO:0000256" key="5">
    <source>
        <dbReference type="ARBA" id="ARBA00022741"/>
    </source>
</evidence>
<dbReference type="InterPro" id="IPR036412">
    <property type="entry name" value="HAD-like_sf"/>
</dbReference>
<keyword evidence="3" id="KW-0597">Phosphoprotein</keyword>
<keyword evidence="4 11" id="KW-0812">Transmembrane</keyword>
<keyword evidence="9 11" id="KW-1133">Transmembrane helix</keyword>
<evidence type="ECO:0000256" key="6">
    <source>
        <dbReference type="ARBA" id="ARBA00022840"/>
    </source>
</evidence>
<dbReference type="PANTHER" id="PTHR43294:SF20">
    <property type="entry name" value="P-TYPE ATPASE"/>
    <property type="match status" value="1"/>
</dbReference>
<dbReference type="SUPFAM" id="SSF56784">
    <property type="entry name" value="HAD-like"/>
    <property type="match status" value="1"/>
</dbReference>
<keyword evidence="14" id="KW-1185">Reference proteome</keyword>
<keyword evidence="8" id="KW-1278">Translocase</keyword>
<organism evidence="13 14">
    <name type="scientific">Citreimonas salinaria</name>
    <dbReference type="NCBI Taxonomy" id="321339"/>
    <lineage>
        <taxon>Bacteria</taxon>
        <taxon>Pseudomonadati</taxon>
        <taxon>Pseudomonadota</taxon>
        <taxon>Alphaproteobacteria</taxon>
        <taxon>Rhodobacterales</taxon>
        <taxon>Roseobacteraceae</taxon>
        <taxon>Citreimonas</taxon>
    </lineage>
</organism>
<feature type="transmembrane region" description="Helical" evidence="11">
    <location>
        <begin position="252"/>
        <end position="273"/>
    </location>
</feature>
<evidence type="ECO:0000256" key="7">
    <source>
        <dbReference type="ARBA" id="ARBA00022842"/>
    </source>
</evidence>
<dbReference type="Gene3D" id="3.40.1110.10">
    <property type="entry name" value="Calcium-transporting ATPase, cytoplasmic domain N"/>
    <property type="match status" value="1"/>
</dbReference>
<dbReference type="GO" id="GO:0030007">
    <property type="term" value="P:intracellular potassium ion homeostasis"/>
    <property type="evidence" value="ECO:0007669"/>
    <property type="project" value="TreeGrafter"/>
</dbReference>
<evidence type="ECO:0000256" key="9">
    <source>
        <dbReference type="ARBA" id="ARBA00022989"/>
    </source>
</evidence>
<dbReference type="GO" id="GO:0005886">
    <property type="term" value="C:plasma membrane"/>
    <property type="evidence" value="ECO:0007669"/>
    <property type="project" value="TreeGrafter"/>
</dbReference>
<dbReference type="InterPro" id="IPR059000">
    <property type="entry name" value="ATPase_P-type_domA"/>
</dbReference>
<feature type="domain" description="Cation-transporting P-type ATPase N-terminal" evidence="12">
    <location>
        <begin position="11"/>
        <end position="84"/>
    </location>
</feature>
<gene>
    <name evidence="13" type="ORF">SAMN05444340_11335</name>
</gene>
<dbReference type="PANTHER" id="PTHR43294">
    <property type="entry name" value="SODIUM/POTASSIUM-TRANSPORTING ATPASE SUBUNIT ALPHA"/>
    <property type="match status" value="1"/>
</dbReference>
<dbReference type="Gene3D" id="2.70.150.10">
    <property type="entry name" value="Calcium-transporting ATPase, cytoplasmic transduction domain A"/>
    <property type="match status" value="1"/>
</dbReference>
<keyword evidence="10 11" id="KW-0472">Membrane</keyword>
<dbReference type="PROSITE" id="PS00154">
    <property type="entry name" value="ATPASE_E1_E2"/>
    <property type="match status" value="1"/>
</dbReference>
<feature type="transmembrane region" description="Helical" evidence="11">
    <location>
        <begin position="64"/>
        <end position="82"/>
    </location>
</feature>
<dbReference type="InterPro" id="IPR023298">
    <property type="entry name" value="ATPase_P-typ_TM_dom_sf"/>
</dbReference>
<dbReference type="GO" id="GO:0016887">
    <property type="term" value="F:ATP hydrolysis activity"/>
    <property type="evidence" value="ECO:0007669"/>
    <property type="project" value="InterPro"/>
</dbReference>
<evidence type="ECO:0000256" key="3">
    <source>
        <dbReference type="ARBA" id="ARBA00022553"/>
    </source>
</evidence>
<dbReference type="Pfam" id="PF00122">
    <property type="entry name" value="E1-E2_ATPase"/>
    <property type="match status" value="1"/>
</dbReference>
<dbReference type="GO" id="GO:1902600">
    <property type="term" value="P:proton transmembrane transport"/>
    <property type="evidence" value="ECO:0007669"/>
    <property type="project" value="TreeGrafter"/>
</dbReference>
<keyword evidence="6" id="KW-0067">ATP-binding</keyword>
<dbReference type="NCBIfam" id="TIGR01494">
    <property type="entry name" value="ATPase_P-type"/>
    <property type="match status" value="2"/>
</dbReference>
<dbReference type="Pfam" id="PF08282">
    <property type="entry name" value="Hydrolase_3"/>
    <property type="match status" value="1"/>
</dbReference>
<evidence type="ECO:0000313" key="13">
    <source>
        <dbReference type="EMBL" id="SDY64280.1"/>
    </source>
</evidence>
<evidence type="ECO:0000256" key="1">
    <source>
        <dbReference type="ARBA" id="ARBA00004127"/>
    </source>
</evidence>
<dbReference type="Gene3D" id="3.40.50.1000">
    <property type="entry name" value="HAD superfamily/HAD-like"/>
    <property type="match status" value="1"/>
</dbReference>
<evidence type="ECO:0000256" key="11">
    <source>
        <dbReference type="SAM" id="Phobius"/>
    </source>
</evidence>
<feature type="transmembrane region" description="Helical" evidence="11">
    <location>
        <begin position="790"/>
        <end position="809"/>
    </location>
</feature>
<reference evidence="13 14" key="1">
    <citation type="submission" date="2016-10" db="EMBL/GenBank/DDBJ databases">
        <authorList>
            <person name="de Groot N.N."/>
        </authorList>
    </citation>
    <scope>NUCLEOTIDE SEQUENCE [LARGE SCALE GENOMIC DNA]</scope>
    <source>
        <strain evidence="13 14">DSM 26880</strain>
    </source>
</reference>
<dbReference type="SUPFAM" id="SSF81660">
    <property type="entry name" value="Metal cation-transporting ATPase, ATP-binding domain N"/>
    <property type="match status" value="1"/>
</dbReference>
<dbReference type="STRING" id="321339.SAMN05444340_11335"/>
<accession>A0A1H3LJ13</accession>
<name>A0A1H3LJ13_9RHOB</name>
<dbReference type="SUPFAM" id="SSF81653">
    <property type="entry name" value="Calcium ATPase, transduction domain A"/>
    <property type="match status" value="1"/>
</dbReference>
<dbReference type="OrthoDB" id="9807843at2"/>
<dbReference type="FunFam" id="2.70.150.10:FF:000160">
    <property type="entry name" value="Sarcoplasmic/endoplasmic reticulum calcium ATPase 1"/>
    <property type="match status" value="1"/>
</dbReference>
<evidence type="ECO:0000256" key="8">
    <source>
        <dbReference type="ARBA" id="ARBA00022967"/>
    </source>
</evidence>
<feature type="transmembrane region" description="Helical" evidence="11">
    <location>
        <begin position="279"/>
        <end position="306"/>
    </location>
</feature>
<proteinExistence type="inferred from homology"/>
<comment type="similarity">
    <text evidence="2">Belongs to the cation transport ATPase (P-type) (TC 3.A.3) family. Type IIA subfamily.</text>
</comment>
<protein>
    <submittedName>
        <fullName evidence="13">ATPase, P-type (Transporting), HAD superfamily, subfamily IC</fullName>
    </submittedName>
</protein>
<dbReference type="InterPro" id="IPR004014">
    <property type="entry name" value="ATPase_P-typ_cation-transptr_N"/>
</dbReference>
<dbReference type="InterPro" id="IPR050510">
    <property type="entry name" value="Cation_transp_ATPase_P-type"/>
</dbReference>
<keyword evidence="5" id="KW-0547">Nucleotide-binding</keyword>
<feature type="transmembrane region" description="Helical" evidence="11">
    <location>
        <begin position="88"/>
        <end position="104"/>
    </location>
</feature>
<dbReference type="Proteomes" id="UP000199286">
    <property type="component" value="Unassembled WGS sequence"/>
</dbReference>
<evidence type="ECO:0000313" key="14">
    <source>
        <dbReference type="Proteomes" id="UP000199286"/>
    </source>
</evidence>
<evidence type="ECO:0000256" key="2">
    <source>
        <dbReference type="ARBA" id="ARBA00005675"/>
    </source>
</evidence>
<dbReference type="GO" id="GO:0005391">
    <property type="term" value="F:P-type sodium:potassium-exchanging transporter activity"/>
    <property type="evidence" value="ECO:0007669"/>
    <property type="project" value="TreeGrafter"/>
</dbReference>
<dbReference type="GO" id="GO:0005524">
    <property type="term" value="F:ATP binding"/>
    <property type="evidence" value="ECO:0007669"/>
    <property type="project" value="UniProtKB-KW"/>
</dbReference>
<dbReference type="InterPro" id="IPR006068">
    <property type="entry name" value="ATPase_P-typ_cation-transptr_C"/>
</dbReference>
<dbReference type="EMBL" id="FNPF01000013">
    <property type="protein sequence ID" value="SDY64280.1"/>
    <property type="molecule type" value="Genomic_DNA"/>
</dbReference>
<dbReference type="InterPro" id="IPR008250">
    <property type="entry name" value="ATPase_P-typ_transduc_dom_A_sf"/>
</dbReference>
<dbReference type="SFLD" id="SFLDF00027">
    <property type="entry name" value="p-type_atpase"/>
    <property type="match status" value="1"/>
</dbReference>
<dbReference type="Pfam" id="PF13246">
    <property type="entry name" value="Cation_ATPase"/>
    <property type="match status" value="1"/>
</dbReference>
<comment type="subcellular location">
    <subcellularLocation>
        <location evidence="1">Endomembrane system</location>
        <topology evidence="1">Multi-pass membrane protein</topology>
    </subcellularLocation>
</comment>
<dbReference type="Pfam" id="PF00689">
    <property type="entry name" value="Cation_ATPase_C"/>
    <property type="match status" value="1"/>
</dbReference>
<dbReference type="SFLD" id="SFLDG00002">
    <property type="entry name" value="C1.7:_P-type_atpase_like"/>
    <property type="match status" value="1"/>
</dbReference>
<feature type="transmembrane region" description="Helical" evidence="11">
    <location>
        <begin position="687"/>
        <end position="712"/>
    </location>
</feature>
<dbReference type="SFLD" id="SFLDS00003">
    <property type="entry name" value="Haloacid_Dehalogenase"/>
    <property type="match status" value="1"/>
</dbReference>
<dbReference type="RefSeq" id="WP_089884278.1">
    <property type="nucleotide sequence ID" value="NZ_FNPF01000013.1"/>
</dbReference>
<dbReference type="GO" id="GO:1990573">
    <property type="term" value="P:potassium ion import across plasma membrane"/>
    <property type="evidence" value="ECO:0007669"/>
    <property type="project" value="TreeGrafter"/>
</dbReference>
<dbReference type="InterPro" id="IPR023299">
    <property type="entry name" value="ATPase_P-typ_cyto_dom_N"/>
</dbReference>
<dbReference type="PRINTS" id="PR00120">
    <property type="entry name" value="HATPASE"/>
</dbReference>
<feature type="transmembrane region" description="Helical" evidence="11">
    <location>
        <begin position="859"/>
        <end position="878"/>
    </location>
</feature>
<dbReference type="InterPro" id="IPR018303">
    <property type="entry name" value="ATPase_P-typ_P_site"/>
</dbReference>
<sequence>MEAEIDQHSTAWYAMSRAEALQSTGATEVGLSASEVRDRLTRFGPNRLPEPPRPGILARLRGQFDNLLIHVLIAAGLVTALLGHWTDAAVILAVVAINAAIGFWQEGKAENALAAVRGMLSAEASVRRSGARARVPAFDLVPGDIVLLEAGDRVPADLRLTEARGLRVQEAALTGESVAADKTLAPVAVDAALGDRSSMAFSGTLVTAGRGAGVVVATGPAAEIGRIGAMLGEIGDTTTPLLRQIDRFARRLTLVILATCAGVFAYAVGVVDYPTGEAFLAMVGMAVAAIPEGLPAVITITLALGVQRMAGRRAIIRRLPAVETLGAVSVICTDKTGTLTLNEMVVRQVVTRATAEPVTVGGSGYAPQGALDGDAGTVVPLARAGILCNDAHLVDDAAGWQVAGDPMEGALLALAHKVGLDPEAERADHARVDEIPFDAVHKYMATLDDGPSGRAIHVKGAPDRLLRLCTMQAGPDGAEPIDAPTWAARLEALARGGHRVLAFAAKPAERRPDLAHSDITDLTLLGFAGFIDPARPEAVAAIADCRHAGIDVKMITGDHALTALAVAAELGLDAEGGALSGQEIDAMDAAELRRRAPGVTVFARTSPEHKLRLVEALQHGGNVVAMTGDGVNDAPALKRADVGVAMGIKGTEAAKEAARVVLADDNFASIVAAVREGRTIYDNIRKVIAWTLPTNGGETLVIVTAILLGLALPITPVQILWINMVTAVALGLTLAFEPPEPGVMSRAPRLAGAALLDREMVWRAVLVSILFALAVFGVTAWAGARGAEPAYARTLSVNLLVVMEIFYLFSVRYLHMTSVTLTGLLGTRAVWLGIALAAAAQGLFTYAPPLQSVFDTRPITPFDAGVIVALGLALLLVLEAEKRLRRMLARN</sequence>
<dbReference type="InterPro" id="IPR044492">
    <property type="entry name" value="P_typ_ATPase_HD_dom"/>
</dbReference>
<keyword evidence="7" id="KW-0460">Magnesium</keyword>
<dbReference type="SUPFAM" id="SSF81665">
    <property type="entry name" value="Calcium ATPase, transmembrane domain M"/>
    <property type="match status" value="1"/>
</dbReference>
<evidence type="ECO:0000259" key="12">
    <source>
        <dbReference type="SMART" id="SM00831"/>
    </source>
</evidence>
<dbReference type="Gene3D" id="1.20.1110.10">
    <property type="entry name" value="Calcium-transporting ATPase, transmembrane domain"/>
    <property type="match status" value="1"/>
</dbReference>
<dbReference type="GO" id="GO:0006883">
    <property type="term" value="P:intracellular sodium ion homeostasis"/>
    <property type="evidence" value="ECO:0007669"/>
    <property type="project" value="TreeGrafter"/>
</dbReference>
<dbReference type="SMART" id="SM00831">
    <property type="entry name" value="Cation_ATPase_N"/>
    <property type="match status" value="1"/>
</dbReference>
<feature type="transmembrane region" description="Helical" evidence="11">
    <location>
        <begin position="829"/>
        <end position="847"/>
    </location>
</feature>
<feature type="transmembrane region" description="Helical" evidence="11">
    <location>
        <begin position="760"/>
        <end position="784"/>
    </location>
</feature>
<dbReference type="AlphaFoldDB" id="A0A1H3LJ13"/>
<dbReference type="GO" id="GO:0036376">
    <property type="term" value="P:sodium ion export across plasma membrane"/>
    <property type="evidence" value="ECO:0007669"/>
    <property type="project" value="TreeGrafter"/>
</dbReference>
<evidence type="ECO:0000256" key="10">
    <source>
        <dbReference type="ARBA" id="ARBA00023136"/>
    </source>
</evidence>
<feature type="transmembrane region" description="Helical" evidence="11">
    <location>
        <begin position="718"/>
        <end position="739"/>
    </location>
</feature>
<dbReference type="PRINTS" id="PR00119">
    <property type="entry name" value="CATATPASE"/>
</dbReference>